<feature type="transmembrane region" description="Helical" evidence="1">
    <location>
        <begin position="37"/>
        <end position="63"/>
    </location>
</feature>
<dbReference type="Proteomes" id="UP000225972">
    <property type="component" value="Unassembled WGS sequence"/>
</dbReference>
<gene>
    <name evidence="2" type="ORF">TRP8649_03856</name>
</gene>
<dbReference type="RefSeq" id="WP_099248243.1">
    <property type="nucleotide sequence ID" value="NZ_FXXP01000003.1"/>
</dbReference>
<keyword evidence="1" id="KW-1133">Transmembrane helix</keyword>
<organism evidence="2 3">
    <name type="scientific">Pelagimonas phthalicica</name>
    <dbReference type="NCBI Taxonomy" id="1037362"/>
    <lineage>
        <taxon>Bacteria</taxon>
        <taxon>Pseudomonadati</taxon>
        <taxon>Pseudomonadota</taxon>
        <taxon>Alphaproteobacteria</taxon>
        <taxon>Rhodobacterales</taxon>
        <taxon>Roseobacteraceae</taxon>
        <taxon>Pelagimonas</taxon>
    </lineage>
</organism>
<keyword evidence="3" id="KW-1185">Reference proteome</keyword>
<keyword evidence="1" id="KW-0812">Transmembrane</keyword>
<keyword evidence="1" id="KW-0472">Membrane</keyword>
<feature type="transmembrane region" description="Helical" evidence="1">
    <location>
        <begin position="90"/>
        <end position="113"/>
    </location>
</feature>
<sequence>MQRLGALAMSLACLLSVVVISGVIFQQWNVPWTARGVAALVFGLTVGLLLVPLALLHGLSAFYPSLLRRYKSTSRSNPDFLDFKAIQLQWAYGVLGYFVCAGLVGLVALWAVVPISR</sequence>
<proteinExistence type="predicted"/>
<dbReference type="AlphaFoldDB" id="A0A238JHU5"/>
<reference evidence="3" key="1">
    <citation type="submission" date="2017-05" db="EMBL/GenBank/DDBJ databases">
        <authorList>
            <person name="Rodrigo-Torres L."/>
            <person name="Arahal R. D."/>
            <person name="Lucena T."/>
        </authorList>
    </citation>
    <scope>NUCLEOTIDE SEQUENCE [LARGE SCALE GENOMIC DNA]</scope>
    <source>
        <strain evidence="3">CECT 8649</strain>
    </source>
</reference>
<evidence type="ECO:0000313" key="2">
    <source>
        <dbReference type="EMBL" id="SMX29717.1"/>
    </source>
</evidence>
<accession>A0A238JHU5</accession>
<evidence type="ECO:0000256" key="1">
    <source>
        <dbReference type="SAM" id="Phobius"/>
    </source>
</evidence>
<name>A0A238JHU5_9RHOB</name>
<protein>
    <submittedName>
        <fullName evidence="2">Uncharacterized protein</fullName>
    </submittedName>
</protein>
<evidence type="ECO:0000313" key="3">
    <source>
        <dbReference type="Proteomes" id="UP000225972"/>
    </source>
</evidence>
<dbReference type="EMBL" id="FXXP01000003">
    <property type="protein sequence ID" value="SMX29717.1"/>
    <property type="molecule type" value="Genomic_DNA"/>
</dbReference>